<dbReference type="PANTHER" id="PTHR13710:SF153">
    <property type="entry name" value="RECQ-LIKE DNA HELICASE BLM"/>
    <property type="match status" value="1"/>
</dbReference>
<accession>A0A6S7HP18</accession>
<reference evidence="11" key="1">
    <citation type="submission" date="2020-04" db="EMBL/GenBank/DDBJ databases">
        <authorList>
            <person name="Alioto T."/>
            <person name="Alioto T."/>
            <person name="Gomez Garrido J."/>
        </authorList>
    </citation>
    <scope>NUCLEOTIDE SEQUENCE</scope>
    <source>
        <strain evidence="11">A484AB</strain>
    </source>
</reference>
<evidence type="ECO:0000256" key="2">
    <source>
        <dbReference type="ARBA" id="ARBA00022741"/>
    </source>
</evidence>
<gene>
    <name evidence="11" type="ORF">PACLA_8A084339</name>
</gene>
<comment type="catalytic activity">
    <reaction evidence="7">
        <text>Couples ATP hydrolysis with the unwinding of duplex DNA by translocating in the 3'-5' direction.</text>
        <dbReference type="EC" id="5.6.2.4"/>
    </reaction>
</comment>
<comment type="similarity">
    <text evidence="1">Belongs to the helicase family. RecQ subfamily.</text>
</comment>
<keyword evidence="6" id="KW-0539">Nucleus</keyword>
<dbReference type="GO" id="GO:0043138">
    <property type="term" value="F:3'-5' DNA helicase activity"/>
    <property type="evidence" value="ECO:0007669"/>
    <property type="project" value="UniProtKB-EC"/>
</dbReference>
<dbReference type="Pfam" id="PF00270">
    <property type="entry name" value="DEAD"/>
    <property type="match status" value="1"/>
</dbReference>
<dbReference type="SUPFAM" id="SSF52540">
    <property type="entry name" value="P-loop containing nucleoside triphosphate hydrolases"/>
    <property type="match status" value="1"/>
</dbReference>
<dbReference type="GO" id="GO:0005737">
    <property type="term" value="C:cytoplasm"/>
    <property type="evidence" value="ECO:0007669"/>
    <property type="project" value="TreeGrafter"/>
</dbReference>
<evidence type="ECO:0000256" key="8">
    <source>
        <dbReference type="ARBA" id="ARBA00034808"/>
    </source>
</evidence>
<dbReference type="EC" id="5.6.2.4" evidence="8"/>
<evidence type="ECO:0000256" key="3">
    <source>
        <dbReference type="ARBA" id="ARBA00022840"/>
    </source>
</evidence>
<dbReference type="PANTHER" id="PTHR13710">
    <property type="entry name" value="DNA HELICASE RECQ FAMILY MEMBER"/>
    <property type="match status" value="1"/>
</dbReference>
<evidence type="ECO:0000256" key="4">
    <source>
        <dbReference type="ARBA" id="ARBA00023125"/>
    </source>
</evidence>
<dbReference type="GO" id="GO:0005524">
    <property type="term" value="F:ATP binding"/>
    <property type="evidence" value="ECO:0007669"/>
    <property type="project" value="UniProtKB-KW"/>
</dbReference>
<dbReference type="EMBL" id="CACRXK020005587">
    <property type="protein sequence ID" value="CAB4006726.1"/>
    <property type="molecule type" value="Genomic_DNA"/>
</dbReference>
<evidence type="ECO:0000256" key="6">
    <source>
        <dbReference type="ARBA" id="ARBA00023242"/>
    </source>
</evidence>
<evidence type="ECO:0000313" key="12">
    <source>
        <dbReference type="Proteomes" id="UP001152795"/>
    </source>
</evidence>
<evidence type="ECO:0000256" key="1">
    <source>
        <dbReference type="ARBA" id="ARBA00005446"/>
    </source>
</evidence>
<dbReference type="Proteomes" id="UP001152795">
    <property type="component" value="Unassembled WGS sequence"/>
</dbReference>
<keyword evidence="2" id="KW-0547">Nucleotide-binding</keyword>
<keyword evidence="5" id="KW-0413">Isomerase</keyword>
<organism evidence="11 12">
    <name type="scientific">Paramuricea clavata</name>
    <name type="common">Red gorgonian</name>
    <name type="synonym">Violescent sea-whip</name>
    <dbReference type="NCBI Taxonomy" id="317549"/>
    <lineage>
        <taxon>Eukaryota</taxon>
        <taxon>Metazoa</taxon>
        <taxon>Cnidaria</taxon>
        <taxon>Anthozoa</taxon>
        <taxon>Octocorallia</taxon>
        <taxon>Malacalcyonacea</taxon>
        <taxon>Plexauridae</taxon>
        <taxon>Paramuricea</taxon>
    </lineage>
</organism>
<keyword evidence="4" id="KW-0238">DNA-binding</keyword>
<feature type="domain" description="Helicase C-terminal" evidence="10">
    <location>
        <begin position="169"/>
        <end position="302"/>
    </location>
</feature>
<dbReference type="GO" id="GO:0009378">
    <property type="term" value="F:four-way junction helicase activity"/>
    <property type="evidence" value="ECO:0007669"/>
    <property type="project" value="TreeGrafter"/>
</dbReference>
<evidence type="ECO:0000256" key="7">
    <source>
        <dbReference type="ARBA" id="ARBA00034617"/>
    </source>
</evidence>
<dbReference type="Pfam" id="PF00271">
    <property type="entry name" value="Helicase_C"/>
    <property type="match status" value="1"/>
</dbReference>
<evidence type="ECO:0000259" key="10">
    <source>
        <dbReference type="PROSITE" id="PS51194"/>
    </source>
</evidence>
<dbReference type="OrthoDB" id="5986952at2759"/>
<dbReference type="InterPro" id="IPR001650">
    <property type="entry name" value="Helicase_C-like"/>
</dbReference>
<dbReference type="GO" id="GO:0005694">
    <property type="term" value="C:chromosome"/>
    <property type="evidence" value="ECO:0007669"/>
    <property type="project" value="TreeGrafter"/>
</dbReference>
<dbReference type="GO" id="GO:0003677">
    <property type="term" value="F:DNA binding"/>
    <property type="evidence" value="ECO:0007669"/>
    <property type="project" value="UniProtKB-KW"/>
</dbReference>
<dbReference type="InterPro" id="IPR027417">
    <property type="entry name" value="P-loop_NTPase"/>
</dbReference>
<name>A0A6S7HP18_PARCT</name>
<comment type="caution">
    <text evidence="11">The sequence shown here is derived from an EMBL/GenBank/DDBJ whole genome shotgun (WGS) entry which is preliminary data.</text>
</comment>
<keyword evidence="3" id="KW-0067">ATP-binding</keyword>
<protein>
    <recommendedName>
        <fullName evidence="8">DNA 3'-5' helicase</fullName>
        <ecNumber evidence="8">5.6.2.4</ecNumber>
    </recommendedName>
    <alternativeName>
        <fullName evidence="9">DNA 3'-5' helicase BLM</fullName>
    </alternativeName>
</protein>
<dbReference type="SMART" id="SM00490">
    <property type="entry name" value="HELICc"/>
    <property type="match status" value="1"/>
</dbReference>
<evidence type="ECO:0000256" key="5">
    <source>
        <dbReference type="ARBA" id="ARBA00023235"/>
    </source>
</evidence>
<proteinExistence type="inferred from homology"/>
<evidence type="ECO:0000313" key="11">
    <source>
        <dbReference type="EMBL" id="CAB4006726.1"/>
    </source>
</evidence>
<evidence type="ECO:0000256" key="9">
    <source>
        <dbReference type="ARBA" id="ARBA00044542"/>
    </source>
</evidence>
<dbReference type="InterPro" id="IPR011545">
    <property type="entry name" value="DEAD/DEAH_box_helicase_dom"/>
</dbReference>
<keyword evidence="12" id="KW-1185">Reference proteome</keyword>
<sequence length="302" mass="34275">MENSVSKAIAKAQQFSGHLDLKEYQRQTIEAYLSGRDVFVSAQTGYGKSLTFELAPHAFEYLSENNKSLVLVVVPLVVLYMKDQVSNLEKDSLTEEAFRSDYGRLAELRSLVHKNVPFIALTATATEATRKTIIKDLCMRDCVQILGDPNKQNIRYTITDVDHKNLYDTFKPIINELEEKQINTTKVMVFCRRKDHVKELFELFTQCLGQKAYYRPTGEEPINDRSRLFAMYHKKAHSLVKKTVETEFCKENGTVRVVFCTIAFGMGVNIKGGNVVIHLGPSGGLDEYLQECGRVGRDKTNV</sequence>
<dbReference type="AlphaFoldDB" id="A0A6S7HP18"/>
<dbReference type="GO" id="GO:0000724">
    <property type="term" value="P:double-strand break repair via homologous recombination"/>
    <property type="evidence" value="ECO:0007669"/>
    <property type="project" value="TreeGrafter"/>
</dbReference>
<dbReference type="Gene3D" id="3.40.50.300">
    <property type="entry name" value="P-loop containing nucleotide triphosphate hydrolases"/>
    <property type="match status" value="3"/>
</dbReference>
<dbReference type="PROSITE" id="PS51194">
    <property type="entry name" value="HELICASE_CTER"/>
    <property type="match status" value="1"/>
</dbReference>